<accession>A0A9D4CAN9</accession>
<dbReference type="EMBL" id="JAIWYP010000013">
    <property type="protein sequence ID" value="KAH3720090.1"/>
    <property type="molecule type" value="Genomic_DNA"/>
</dbReference>
<evidence type="ECO:0000313" key="2">
    <source>
        <dbReference type="Proteomes" id="UP000828390"/>
    </source>
</evidence>
<comment type="caution">
    <text evidence="1">The sequence shown here is derived from an EMBL/GenBank/DDBJ whole genome shotgun (WGS) entry which is preliminary data.</text>
</comment>
<evidence type="ECO:0000313" key="1">
    <source>
        <dbReference type="EMBL" id="KAH3720090.1"/>
    </source>
</evidence>
<reference evidence="1" key="1">
    <citation type="journal article" date="2019" name="bioRxiv">
        <title>The Genome of the Zebra Mussel, Dreissena polymorpha: A Resource for Invasive Species Research.</title>
        <authorList>
            <person name="McCartney M.A."/>
            <person name="Auch B."/>
            <person name="Kono T."/>
            <person name="Mallez S."/>
            <person name="Zhang Y."/>
            <person name="Obille A."/>
            <person name="Becker A."/>
            <person name="Abrahante J.E."/>
            <person name="Garbe J."/>
            <person name="Badalamenti J.P."/>
            <person name="Herman A."/>
            <person name="Mangelson H."/>
            <person name="Liachko I."/>
            <person name="Sullivan S."/>
            <person name="Sone E.D."/>
            <person name="Koren S."/>
            <person name="Silverstein K.A.T."/>
            <person name="Beckman K.B."/>
            <person name="Gohl D.M."/>
        </authorList>
    </citation>
    <scope>NUCLEOTIDE SEQUENCE</scope>
    <source>
        <strain evidence="1">Duluth1</strain>
        <tissue evidence="1">Whole animal</tissue>
    </source>
</reference>
<name>A0A9D4CAN9_DREPO</name>
<proteinExistence type="predicted"/>
<keyword evidence="2" id="KW-1185">Reference proteome</keyword>
<dbReference type="AlphaFoldDB" id="A0A9D4CAN9"/>
<organism evidence="1 2">
    <name type="scientific">Dreissena polymorpha</name>
    <name type="common">Zebra mussel</name>
    <name type="synonym">Mytilus polymorpha</name>
    <dbReference type="NCBI Taxonomy" id="45954"/>
    <lineage>
        <taxon>Eukaryota</taxon>
        <taxon>Metazoa</taxon>
        <taxon>Spiralia</taxon>
        <taxon>Lophotrochozoa</taxon>
        <taxon>Mollusca</taxon>
        <taxon>Bivalvia</taxon>
        <taxon>Autobranchia</taxon>
        <taxon>Heteroconchia</taxon>
        <taxon>Euheterodonta</taxon>
        <taxon>Imparidentia</taxon>
        <taxon>Neoheterodontei</taxon>
        <taxon>Myida</taxon>
        <taxon>Dreissenoidea</taxon>
        <taxon>Dreissenidae</taxon>
        <taxon>Dreissena</taxon>
    </lineage>
</organism>
<gene>
    <name evidence="1" type="ORF">DPMN_062983</name>
</gene>
<sequence length="78" mass="8709">MPHWMELGCNRLTDIKLVPCIGHNNNIRSMQHWIELGCNLHTDIKWSTIITSEACHTGGSWGATSAQTLNCFPAFSPN</sequence>
<reference evidence="1" key="2">
    <citation type="submission" date="2020-11" db="EMBL/GenBank/DDBJ databases">
        <authorList>
            <person name="McCartney M.A."/>
            <person name="Auch B."/>
            <person name="Kono T."/>
            <person name="Mallez S."/>
            <person name="Becker A."/>
            <person name="Gohl D.M."/>
            <person name="Silverstein K.A.T."/>
            <person name="Koren S."/>
            <person name="Bechman K.B."/>
            <person name="Herman A."/>
            <person name="Abrahante J.E."/>
            <person name="Garbe J."/>
        </authorList>
    </citation>
    <scope>NUCLEOTIDE SEQUENCE</scope>
    <source>
        <strain evidence="1">Duluth1</strain>
        <tissue evidence="1">Whole animal</tissue>
    </source>
</reference>
<protein>
    <submittedName>
        <fullName evidence="1">Uncharacterized protein</fullName>
    </submittedName>
</protein>
<dbReference type="Proteomes" id="UP000828390">
    <property type="component" value="Unassembled WGS sequence"/>
</dbReference>